<proteinExistence type="predicted"/>
<name>A0A0G0I7A2_9BACT</name>
<dbReference type="Pfam" id="PF08903">
    <property type="entry name" value="DUF1846"/>
    <property type="match status" value="1"/>
</dbReference>
<sequence length="356" mass="40614">MNTYDVPVFKKTGFDNALYKRLQTEEILKRVSKISSGHLYLEIGGKLFNDPHAARVLPGFDPKIKIDILKSLNTPSDIIFCMNYADILSNRQLNNHKENYIDSSLNILNDLQTTFGVTPYICINNIKFEEEKKQEFMTAVKYIYSRNPNISFRYYIEGYPDNTEKILSPEGFGKDSLIPVQNKLVIVTGSASNSGKLSTCLGMVYKDAVLGLNSDYAKYETFPIWNLPLEHPVNLAYEAATADIGDRNVIDTYYQQAYGKTAVNYNRDVQAFSVVKKLMESEYQSPTDMGISNAGFAITDDEVVCIAALEEIKRRKRWYKEMDNKQTAWSKACEELETDAMKYIKEKGYNPNLQLI</sequence>
<keyword evidence="2" id="KW-0378">Hydrolase</keyword>
<accession>A0A0G0I7A2</accession>
<comment type="caution">
    <text evidence="2">The sequence shown here is derived from an EMBL/GenBank/DDBJ whole genome shotgun (WGS) entry which is preliminary data.</text>
</comment>
<evidence type="ECO:0000313" key="3">
    <source>
        <dbReference type="Proteomes" id="UP000034075"/>
    </source>
</evidence>
<evidence type="ECO:0000313" key="2">
    <source>
        <dbReference type="EMBL" id="KKQ11971.1"/>
    </source>
</evidence>
<dbReference type="EMBL" id="LBSF01000008">
    <property type="protein sequence ID" value="KKQ11971.1"/>
    <property type="molecule type" value="Genomic_DNA"/>
</dbReference>
<organism evidence="2 3">
    <name type="scientific">candidate division WS6 bacterium GW2011_GWC2_36_7</name>
    <dbReference type="NCBI Taxonomy" id="1619091"/>
    <lineage>
        <taxon>Bacteria</taxon>
        <taxon>Candidatus Dojkabacteria</taxon>
    </lineage>
</organism>
<protein>
    <submittedName>
        <fullName evidence="2">ATP-dependent Zn protease</fullName>
    </submittedName>
</protein>
<dbReference type="PATRIC" id="fig|1619091.4.peg.119"/>
<reference evidence="2 3" key="1">
    <citation type="journal article" date="2015" name="Nature">
        <title>rRNA introns, odd ribosomes, and small enigmatic genomes across a large radiation of phyla.</title>
        <authorList>
            <person name="Brown C.T."/>
            <person name="Hug L.A."/>
            <person name="Thomas B.C."/>
            <person name="Sharon I."/>
            <person name="Castelle C.J."/>
            <person name="Singh A."/>
            <person name="Wilkins M.J."/>
            <person name="Williams K.H."/>
            <person name="Banfield J.F."/>
        </authorList>
    </citation>
    <scope>NUCLEOTIDE SEQUENCE [LARGE SCALE GENOMIC DNA]</scope>
</reference>
<keyword evidence="2" id="KW-0645">Protease</keyword>
<evidence type="ECO:0000259" key="1">
    <source>
        <dbReference type="Pfam" id="PF08903"/>
    </source>
</evidence>
<dbReference type="GO" id="GO:0008233">
    <property type="term" value="F:peptidase activity"/>
    <property type="evidence" value="ECO:0007669"/>
    <property type="project" value="UniProtKB-KW"/>
</dbReference>
<dbReference type="GO" id="GO:0006508">
    <property type="term" value="P:proteolysis"/>
    <property type="evidence" value="ECO:0007669"/>
    <property type="project" value="UniProtKB-KW"/>
</dbReference>
<dbReference type="AlphaFoldDB" id="A0A0G0I7A2"/>
<dbReference type="Proteomes" id="UP000034075">
    <property type="component" value="Unassembled WGS sequence"/>
</dbReference>
<dbReference type="Gene3D" id="3.10.630.10">
    <property type="entry name" value="dip2346 domain like"/>
    <property type="match status" value="1"/>
</dbReference>
<feature type="domain" description="DUF1846" evidence="1">
    <location>
        <begin position="13"/>
        <end position="327"/>
    </location>
</feature>
<gene>
    <name evidence="2" type="ORF">US24_C0008G0003</name>
</gene>
<dbReference type="Gene3D" id="1.20.1570.10">
    <property type="entry name" value="dip2346 domain like"/>
    <property type="match status" value="1"/>
</dbReference>
<dbReference type="InterPro" id="IPR048496">
    <property type="entry name" value="DUF1846_N"/>
</dbReference>